<reference evidence="5 6" key="1">
    <citation type="journal article" date="2018" name="Plant J.">
        <title>Genome sequences of Chlorella sorokiniana UTEX 1602 and Micractinium conductrix SAG 241.80: implications to maltose excretion by a green alga.</title>
        <authorList>
            <person name="Arriola M.B."/>
            <person name="Velmurugan N."/>
            <person name="Zhang Y."/>
            <person name="Plunkett M.H."/>
            <person name="Hondzo H."/>
            <person name="Barney B.M."/>
        </authorList>
    </citation>
    <scope>NUCLEOTIDE SEQUENCE [LARGE SCALE GENOMIC DNA]</scope>
    <source>
        <strain evidence="6">UTEX 1602</strain>
    </source>
</reference>
<comment type="caution">
    <text evidence="5">The sequence shown here is derived from an EMBL/GenBank/DDBJ whole genome shotgun (WGS) entry which is preliminary data.</text>
</comment>
<sequence>MPGLAVASPSGKGAALSAAAPPDDLDVDVCILGAGILGLCTALVLLREDKHLKVALLDREVPCSGATGAGQGYLWLAHRDVGTPAYKLAVRSRQMWAELLAPTVPELSTQAVEWQASGSMLLATSEAEGAALRQRRDRLAAAGVEGAQVLSAAEVHQLEPSLATGAVHSGLLVPSDSQVSGKATAAALLRACEAHGPRFTALFHEAASQLVTGPTGRVEGVVTEARWVRAAHGVVVTLGAWSGIFLAQQLSDARWEGAFKPRRGLLLEMPRPDGMPAVRHGLMEMGYTAHYAHSSSSGQPTADGGLDITFTTTTSAASTLLVGSSREFCGFGREGEDAVVDAIMQRAAHFVPGLAAVQRQDISVRSGPRPWAAAGTPWVGPVPGMEGLFLSAGHEGSGLTLAPASAALLLQYLLGEPAHLEGDVVDHLAVPSTMAPILAE</sequence>
<evidence type="ECO:0000259" key="4">
    <source>
        <dbReference type="Pfam" id="PF01266"/>
    </source>
</evidence>
<evidence type="ECO:0000313" key="6">
    <source>
        <dbReference type="Proteomes" id="UP000239899"/>
    </source>
</evidence>
<evidence type="ECO:0000313" key="5">
    <source>
        <dbReference type="EMBL" id="PRW59188.1"/>
    </source>
</evidence>
<dbReference type="EMBL" id="LHPG02000004">
    <property type="protein sequence ID" value="PRW59188.1"/>
    <property type="molecule type" value="Genomic_DNA"/>
</dbReference>
<proteinExistence type="predicted"/>
<dbReference type="Proteomes" id="UP000239899">
    <property type="component" value="Unassembled WGS sequence"/>
</dbReference>
<dbReference type="Pfam" id="PF01266">
    <property type="entry name" value="DAO"/>
    <property type="match status" value="1"/>
</dbReference>
<dbReference type="Gene3D" id="3.50.50.60">
    <property type="entry name" value="FAD/NAD(P)-binding domain"/>
    <property type="match status" value="1"/>
</dbReference>
<dbReference type="PANTHER" id="PTHR13847">
    <property type="entry name" value="SARCOSINE DEHYDROGENASE-RELATED"/>
    <property type="match status" value="1"/>
</dbReference>
<dbReference type="AlphaFoldDB" id="A0A2P6TYQ1"/>
<dbReference type="PANTHER" id="PTHR13847:SF287">
    <property type="entry name" value="FAD-DEPENDENT OXIDOREDUCTASE DOMAIN-CONTAINING PROTEIN 1"/>
    <property type="match status" value="1"/>
</dbReference>
<dbReference type="STRING" id="3076.A0A2P6TYQ1"/>
<accession>A0A2P6TYQ1</accession>
<feature type="domain" description="FAD dependent oxidoreductase" evidence="4">
    <location>
        <begin position="28"/>
        <end position="409"/>
    </location>
</feature>
<comment type="function">
    <text evidence="3">Required for the assembly of the mitochondrial membrane respiratory chain NADH dehydrogenase (Complex I). Involved in mid-late stages of complex I assembly.</text>
</comment>
<dbReference type="InterPro" id="IPR006076">
    <property type="entry name" value="FAD-dep_OxRdtase"/>
</dbReference>
<protein>
    <recommendedName>
        <fullName evidence="2">FAD-dependent oxidoreductase domain-containing protein 1</fullName>
    </recommendedName>
</protein>
<dbReference type="GO" id="GO:0005737">
    <property type="term" value="C:cytoplasm"/>
    <property type="evidence" value="ECO:0007669"/>
    <property type="project" value="TreeGrafter"/>
</dbReference>
<name>A0A2P6TYQ1_CHLSO</name>
<organism evidence="5 6">
    <name type="scientific">Chlorella sorokiniana</name>
    <name type="common">Freshwater green alga</name>
    <dbReference type="NCBI Taxonomy" id="3076"/>
    <lineage>
        <taxon>Eukaryota</taxon>
        <taxon>Viridiplantae</taxon>
        <taxon>Chlorophyta</taxon>
        <taxon>core chlorophytes</taxon>
        <taxon>Trebouxiophyceae</taxon>
        <taxon>Chlorellales</taxon>
        <taxon>Chlorellaceae</taxon>
        <taxon>Chlorella clade</taxon>
        <taxon>Chlorella</taxon>
    </lineage>
</organism>
<evidence type="ECO:0000256" key="3">
    <source>
        <dbReference type="ARBA" id="ARBA00046185"/>
    </source>
</evidence>
<dbReference type="Gene3D" id="3.30.9.10">
    <property type="entry name" value="D-Amino Acid Oxidase, subunit A, domain 2"/>
    <property type="match status" value="1"/>
</dbReference>
<evidence type="ECO:0000256" key="2">
    <source>
        <dbReference type="ARBA" id="ARBA00039785"/>
    </source>
</evidence>
<keyword evidence="1" id="KW-0560">Oxidoreductase</keyword>
<dbReference type="SUPFAM" id="SSF51905">
    <property type="entry name" value="FAD/NAD(P)-binding domain"/>
    <property type="match status" value="1"/>
</dbReference>
<dbReference type="OrthoDB" id="498204at2759"/>
<evidence type="ECO:0000256" key="1">
    <source>
        <dbReference type="ARBA" id="ARBA00023002"/>
    </source>
</evidence>
<dbReference type="InterPro" id="IPR036188">
    <property type="entry name" value="FAD/NAD-bd_sf"/>
</dbReference>
<keyword evidence="6" id="KW-1185">Reference proteome</keyword>
<dbReference type="GO" id="GO:0016491">
    <property type="term" value="F:oxidoreductase activity"/>
    <property type="evidence" value="ECO:0007669"/>
    <property type="project" value="UniProtKB-KW"/>
</dbReference>
<gene>
    <name evidence="5" type="ORF">C2E21_2219</name>
</gene>